<dbReference type="AlphaFoldDB" id="A0A804M7Z0"/>
<accession>A0A804M7Z0</accession>
<feature type="compositionally biased region" description="Polar residues" evidence="1">
    <location>
        <begin position="14"/>
        <end position="26"/>
    </location>
</feature>
<feature type="region of interest" description="Disordered" evidence="1">
    <location>
        <begin position="101"/>
        <end position="122"/>
    </location>
</feature>
<name>A0A804M7Z0_MAIZE</name>
<protein>
    <submittedName>
        <fullName evidence="2">Uncharacterized protein</fullName>
    </submittedName>
</protein>
<keyword evidence="3" id="KW-1185">Reference proteome</keyword>
<dbReference type="PANTHER" id="PTHR36022:SF1">
    <property type="entry name" value="GPI-ANCHORED ADHESIN-LIKE PROTEIN"/>
    <property type="match status" value="1"/>
</dbReference>
<feature type="region of interest" description="Disordered" evidence="1">
    <location>
        <begin position="1"/>
        <end position="26"/>
    </location>
</feature>
<proteinExistence type="predicted"/>
<reference evidence="2" key="3">
    <citation type="submission" date="2021-05" db="UniProtKB">
        <authorList>
            <consortium name="EnsemblPlants"/>
        </authorList>
    </citation>
    <scope>IDENTIFICATION</scope>
    <source>
        <strain evidence="2">cv. B73</strain>
    </source>
</reference>
<organism evidence="2 3">
    <name type="scientific">Zea mays</name>
    <name type="common">Maize</name>
    <dbReference type="NCBI Taxonomy" id="4577"/>
    <lineage>
        <taxon>Eukaryota</taxon>
        <taxon>Viridiplantae</taxon>
        <taxon>Streptophyta</taxon>
        <taxon>Embryophyta</taxon>
        <taxon>Tracheophyta</taxon>
        <taxon>Spermatophyta</taxon>
        <taxon>Magnoliopsida</taxon>
        <taxon>Liliopsida</taxon>
        <taxon>Poales</taxon>
        <taxon>Poaceae</taxon>
        <taxon>PACMAD clade</taxon>
        <taxon>Panicoideae</taxon>
        <taxon>Andropogonodae</taxon>
        <taxon>Andropogoneae</taxon>
        <taxon>Tripsacinae</taxon>
        <taxon>Zea</taxon>
    </lineage>
</organism>
<reference evidence="3" key="1">
    <citation type="submission" date="2015-12" db="EMBL/GenBank/DDBJ databases">
        <title>Update maize B73 reference genome by single molecule sequencing technologies.</title>
        <authorList>
            <consortium name="Maize Genome Sequencing Project"/>
            <person name="Ware D."/>
        </authorList>
    </citation>
    <scope>NUCLEOTIDE SEQUENCE [LARGE SCALE GENOMIC DNA]</scope>
    <source>
        <strain evidence="3">cv. B73</strain>
    </source>
</reference>
<dbReference type="InParanoid" id="A0A804M7Z0"/>
<dbReference type="Gramene" id="Zm00001eb065700_T001">
    <property type="protein sequence ID" value="Zm00001eb065700_P001"/>
    <property type="gene ID" value="Zm00001eb065700"/>
</dbReference>
<reference evidence="2" key="2">
    <citation type="submission" date="2019-07" db="EMBL/GenBank/DDBJ databases">
        <authorList>
            <person name="Seetharam A."/>
            <person name="Woodhouse M."/>
            <person name="Cannon E."/>
        </authorList>
    </citation>
    <scope>NUCLEOTIDE SEQUENCE [LARGE SCALE GENOMIC DNA]</scope>
    <source>
        <strain evidence="2">cv. B73</strain>
    </source>
</reference>
<dbReference type="Proteomes" id="UP000007305">
    <property type="component" value="Chromosome 2"/>
</dbReference>
<dbReference type="EnsemblPlants" id="Zm00001eb065700_T001">
    <property type="protein sequence ID" value="Zm00001eb065700_P001"/>
    <property type="gene ID" value="Zm00001eb065700"/>
</dbReference>
<evidence type="ECO:0000256" key="1">
    <source>
        <dbReference type="SAM" id="MobiDB-lite"/>
    </source>
</evidence>
<evidence type="ECO:0000313" key="3">
    <source>
        <dbReference type="Proteomes" id="UP000007305"/>
    </source>
</evidence>
<dbReference type="PANTHER" id="PTHR36022">
    <property type="entry name" value="GPI-ANCHORED ADHESIN-LIKE PROTEIN"/>
    <property type="match status" value="1"/>
</dbReference>
<evidence type="ECO:0000313" key="2">
    <source>
        <dbReference type="EnsemblPlants" id="Zm00001eb065700_P001"/>
    </source>
</evidence>
<sequence length="122" mass="13061">MSGATPSWFLPVQKTPSSGDSNSPFSLTVKRASQSSARFRALCTQQGLGSSYRYDSTLISGGSWPECVSNGTRSGLTRIGNPPLKMMHPVLECLEIMSLSPRPGDDDYDGNGMSAPLPELSF</sequence>